<feature type="transmembrane region" description="Helical" evidence="2">
    <location>
        <begin position="68"/>
        <end position="92"/>
    </location>
</feature>
<evidence type="ECO:0000313" key="4">
    <source>
        <dbReference type="Proteomes" id="UP001285352"/>
    </source>
</evidence>
<accession>A0ABU4UYK6</accession>
<comment type="caution">
    <text evidence="3">The sequence shown here is derived from an EMBL/GenBank/DDBJ whole genome shotgun (WGS) entry which is preliminary data.</text>
</comment>
<reference evidence="3 4" key="1">
    <citation type="submission" date="2023-11" db="EMBL/GenBank/DDBJ databases">
        <title>Lentzea sokolovensis, sp. nov., Lentzea kristufkii, sp. nov., and Lentzea miocenensis, sp. nov., rare actinobacteria from Sokolov Coal Basin, Miocene lacustrine sediment, Czech Republic.</title>
        <authorList>
            <person name="Lara A."/>
            <person name="Kotroba L."/>
            <person name="Nouioui I."/>
            <person name="Neumann-Schaal M."/>
            <person name="Mast Y."/>
            <person name="Chronakova A."/>
        </authorList>
    </citation>
    <scope>NUCLEOTIDE SEQUENCE [LARGE SCALE GENOMIC DNA]</scope>
    <source>
        <strain evidence="3 4">BCCO 10_0061</strain>
    </source>
</reference>
<evidence type="ECO:0000313" key="3">
    <source>
        <dbReference type="EMBL" id="MDX8144611.1"/>
    </source>
</evidence>
<feature type="transmembrane region" description="Helical" evidence="2">
    <location>
        <begin position="112"/>
        <end position="138"/>
    </location>
</feature>
<dbReference type="RefSeq" id="WP_319976792.1">
    <property type="nucleotide sequence ID" value="NZ_JAXAVU010000009.1"/>
</dbReference>
<keyword evidence="2" id="KW-1133">Transmembrane helix</keyword>
<feature type="transmembrane region" description="Helical" evidence="2">
    <location>
        <begin position="173"/>
        <end position="197"/>
    </location>
</feature>
<sequence>MTYPQDPWQRQNPDDVQWQNPAGAYPVTPAPTGQYQVNHVGQASFSMAPLAPVLPHEMAPPRPATITAAMWIWIAGAVLSVAVLPVMLLVNGDYFINEGSVVTDEERQANELGVRVMAVLFGFAMLVAAAPYVAFAVVLRNGQNWARILLTILGVIGFLSMIAIMLISLNARVWQPSVVISVVVIGLTIAAVVLQFLPASNKFVR</sequence>
<protein>
    <submittedName>
        <fullName evidence="3">Uncharacterized protein</fullName>
    </submittedName>
</protein>
<keyword evidence="4" id="KW-1185">Reference proteome</keyword>
<keyword evidence="2" id="KW-0472">Membrane</keyword>
<dbReference type="EMBL" id="JAXAVU010000009">
    <property type="protein sequence ID" value="MDX8144611.1"/>
    <property type="molecule type" value="Genomic_DNA"/>
</dbReference>
<organism evidence="3 4">
    <name type="scientific">Lentzea sokolovensis</name>
    <dbReference type="NCBI Taxonomy" id="3095429"/>
    <lineage>
        <taxon>Bacteria</taxon>
        <taxon>Bacillati</taxon>
        <taxon>Actinomycetota</taxon>
        <taxon>Actinomycetes</taxon>
        <taxon>Pseudonocardiales</taxon>
        <taxon>Pseudonocardiaceae</taxon>
        <taxon>Lentzea</taxon>
    </lineage>
</organism>
<evidence type="ECO:0000256" key="1">
    <source>
        <dbReference type="SAM" id="MobiDB-lite"/>
    </source>
</evidence>
<keyword evidence="2" id="KW-0812">Transmembrane</keyword>
<name>A0ABU4UYK6_9PSEU</name>
<gene>
    <name evidence="3" type="ORF">SK854_21020</name>
</gene>
<feature type="region of interest" description="Disordered" evidence="1">
    <location>
        <begin position="1"/>
        <end position="23"/>
    </location>
</feature>
<dbReference type="Proteomes" id="UP001285352">
    <property type="component" value="Unassembled WGS sequence"/>
</dbReference>
<reference evidence="3 4" key="2">
    <citation type="submission" date="2023-11" db="EMBL/GenBank/DDBJ databases">
        <authorList>
            <person name="Lara A.C."/>
            <person name="Chronakova A."/>
        </authorList>
    </citation>
    <scope>NUCLEOTIDE SEQUENCE [LARGE SCALE GENOMIC DNA]</scope>
    <source>
        <strain evidence="3 4">BCCO 10_0061</strain>
    </source>
</reference>
<evidence type="ECO:0000256" key="2">
    <source>
        <dbReference type="SAM" id="Phobius"/>
    </source>
</evidence>
<proteinExistence type="predicted"/>
<feature type="transmembrane region" description="Helical" evidence="2">
    <location>
        <begin position="145"/>
        <end position="167"/>
    </location>
</feature>